<feature type="chain" id="PRO_5004290442" evidence="2">
    <location>
        <begin position="19"/>
        <end position="342"/>
    </location>
</feature>
<dbReference type="PaxDb" id="73239-Q7RDJ4"/>
<reference evidence="3 4" key="1">
    <citation type="journal article" date="2002" name="Nature">
        <title>Genome sequence and comparative analysis of the model rodent malaria parasite Plasmodium yoelii yoelii.</title>
        <authorList>
            <person name="Carlton J.M."/>
            <person name="Angiuoli S.V."/>
            <person name="Suh B.B."/>
            <person name="Kooij T.W."/>
            <person name="Pertea M."/>
            <person name="Silva J.C."/>
            <person name="Ermolaeva M.D."/>
            <person name="Allen J.E."/>
            <person name="Selengut J.D."/>
            <person name="Koo H.L."/>
            <person name="Peterson J.D."/>
            <person name="Pop M."/>
            <person name="Kosack D.S."/>
            <person name="Shumway M.F."/>
            <person name="Bidwell S.L."/>
            <person name="Shallom S.J."/>
            <person name="van Aken S.E."/>
            <person name="Riedmuller S.B."/>
            <person name="Feldblyum T.V."/>
            <person name="Cho J.K."/>
            <person name="Quackenbush J."/>
            <person name="Sedegah M."/>
            <person name="Shoaibi A."/>
            <person name="Cummings L.M."/>
            <person name="Florens L."/>
            <person name="Yates J.R."/>
            <person name="Raine J.D."/>
            <person name="Sinden R.E."/>
            <person name="Harris M.A."/>
            <person name="Cunningham D.A."/>
            <person name="Preiser P.R."/>
            <person name="Bergman L.W."/>
            <person name="Vaidya A.B."/>
            <person name="van Lin L.H."/>
            <person name="Janse C.J."/>
            <person name="Waters A.P."/>
            <person name="Smith H.O."/>
            <person name="White O.R."/>
            <person name="Salzberg S.L."/>
            <person name="Venter J.C."/>
            <person name="Fraser C.M."/>
            <person name="Hoffman S.L."/>
            <person name="Gardner M.J."/>
            <person name="Carucci D.J."/>
        </authorList>
    </citation>
    <scope>NUCLEOTIDE SEQUENCE [LARGE SCALE GENOMIC DNA]</scope>
    <source>
        <strain evidence="3 4">17XNL</strain>
    </source>
</reference>
<protein>
    <submittedName>
        <fullName evidence="3">Yir3 protein</fullName>
    </submittedName>
</protein>
<sequence>MHLIKIVLINLIFKVCKNFYAINNSIPHKLDNKGNYQFILNQNILNAYCTSNKCSSNHEKINAGCLYLFDAFFENSSVFESVAKGNINVFEYIMIWLSEMLNQIETKENESLQFLYSIYINNDNYKKSIASFTKYKDYKELIDKTNMMKMNIKDISKLYDAFITLCMMHYEFDDKSPNCKKYLEGAKKFVGQYKKLKGDSSITDKSSYDQLLSTLLNDYNNFINKCNSVNCTNLPSLQSIEKAENYILSSKQSSEDASSSSSTANKLFIVLSIFGAIAIFLGISYKVNNKELKNIAFLNIIFIKYIQTLTKKSYYSLFGFRKRAQKQYLREKLKNIKKRMNH</sequence>
<comment type="caution">
    <text evidence="3">The sequence shown here is derived from an EMBL/GenBank/DDBJ whole genome shotgun (WGS) entry which is preliminary data.</text>
</comment>
<feature type="signal peptide" evidence="2">
    <location>
        <begin position="1"/>
        <end position="18"/>
    </location>
</feature>
<dbReference type="EMBL" id="AABL01001719">
    <property type="protein sequence ID" value="EAA17451.1"/>
    <property type="molecule type" value="Genomic_DNA"/>
</dbReference>
<dbReference type="InParanoid" id="Q7RDJ4"/>
<keyword evidence="1" id="KW-1133">Transmembrane helix</keyword>
<dbReference type="Pfam" id="PF06022">
    <property type="entry name" value="Cir_Bir_Yir"/>
    <property type="match status" value="1"/>
</dbReference>
<feature type="transmembrane region" description="Helical" evidence="1">
    <location>
        <begin position="267"/>
        <end position="285"/>
    </location>
</feature>
<dbReference type="AlphaFoldDB" id="Q7RDJ4"/>
<evidence type="ECO:0000256" key="1">
    <source>
        <dbReference type="SAM" id="Phobius"/>
    </source>
</evidence>
<keyword evidence="1" id="KW-0812">Transmembrane</keyword>
<proteinExistence type="predicted"/>
<evidence type="ECO:0000313" key="4">
    <source>
        <dbReference type="Proteomes" id="UP000008553"/>
    </source>
</evidence>
<organism evidence="3 4">
    <name type="scientific">Plasmodium yoelii yoelii</name>
    <dbReference type="NCBI Taxonomy" id="73239"/>
    <lineage>
        <taxon>Eukaryota</taxon>
        <taxon>Sar</taxon>
        <taxon>Alveolata</taxon>
        <taxon>Apicomplexa</taxon>
        <taxon>Aconoidasida</taxon>
        <taxon>Haemosporida</taxon>
        <taxon>Plasmodiidae</taxon>
        <taxon>Plasmodium</taxon>
        <taxon>Plasmodium (Vinckeia)</taxon>
    </lineage>
</organism>
<keyword evidence="2" id="KW-0732">Signal</keyword>
<dbReference type="Proteomes" id="UP000008553">
    <property type="component" value="Unassembled WGS sequence"/>
</dbReference>
<name>Q7RDJ4_PLAYO</name>
<dbReference type="InterPro" id="IPR006477">
    <property type="entry name" value="Yir_bir_cir"/>
</dbReference>
<keyword evidence="4" id="KW-1185">Reference proteome</keyword>
<dbReference type="NCBIfam" id="TIGR01590">
    <property type="entry name" value="yir-bir-cir_Pla"/>
    <property type="match status" value="1"/>
</dbReference>
<gene>
    <name evidence="3" type="ORF">PY05428</name>
</gene>
<keyword evidence="1" id="KW-0472">Membrane</keyword>
<evidence type="ECO:0000256" key="2">
    <source>
        <dbReference type="SAM" id="SignalP"/>
    </source>
</evidence>
<accession>Q7RDJ4</accession>
<evidence type="ECO:0000313" key="3">
    <source>
        <dbReference type="EMBL" id="EAA17451.1"/>
    </source>
</evidence>